<dbReference type="EMBL" id="CDGJ01000060">
    <property type="protein sequence ID" value="CEJ07631.1"/>
    <property type="molecule type" value="Genomic_DNA"/>
</dbReference>
<name>A0A8S0X1H3_9FIRM</name>
<reference evidence="2" key="2">
    <citation type="submission" date="2020-01" db="EMBL/GenBank/DDBJ databases">
        <authorList>
            <person name="Hornung B."/>
        </authorList>
    </citation>
    <scope>NUCLEOTIDE SEQUENCE</scope>
    <source>
        <strain evidence="2">PacBioINE</strain>
    </source>
</reference>
<accession>A0A8S0X1H3</accession>
<dbReference type="EMBL" id="LR746496">
    <property type="protein sequence ID" value="CAA7603141.1"/>
    <property type="molecule type" value="Genomic_DNA"/>
</dbReference>
<proteinExistence type="predicted"/>
<dbReference type="Proteomes" id="UP001071230">
    <property type="component" value="Unassembled WGS sequence"/>
</dbReference>
<dbReference type="RefSeq" id="WP_240986399.1">
    <property type="nucleotide sequence ID" value="NZ_CDGJ01000060.1"/>
</dbReference>
<reference evidence="3" key="1">
    <citation type="submission" date="2014-11" db="EMBL/GenBank/DDBJ databases">
        <authorList>
            <person name="Hornung B.V."/>
        </authorList>
    </citation>
    <scope>NUCLEOTIDE SEQUENCE</scope>
    <source>
        <strain evidence="3">INE</strain>
    </source>
</reference>
<evidence type="ECO:0000313" key="3">
    <source>
        <dbReference type="EMBL" id="CEJ07631.1"/>
    </source>
</evidence>
<dbReference type="Proteomes" id="UP000836597">
    <property type="component" value="Chromosome"/>
</dbReference>
<keyword evidence="4" id="KW-1185">Reference proteome</keyword>
<feature type="region of interest" description="Disordered" evidence="1">
    <location>
        <begin position="1"/>
        <end position="21"/>
    </location>
</feature>
<evidence type="ECO:0000313" key="4">
    <source>
        <dbReference type="Proteomes" id="UP001071230"/>
    </source>
</evidence>
<gene>
    <name evidence="3" type="ORF">DEACI_2097</name>
    <name evidence="2" type="ORF">DEACI_3964</name>
</gene>
<dbReference type="KEGG" id="aacx:DEACI_3964"/>
<evidence type="ECO:0000313" key="2">
    <source>
        <dbReference type="EMBL" id="CAA7603141.1"/>
    </source>
</evidence>
<sequence>MVKVKNLNGTGDNTPPGGYSSWKEWWESKKRRRFGICSCDDCSSRAEVGAHVQKVSSTDRSWYIVPLCVACNKKPKAEVFEVRGSDLEAANP</sequence>
<evidence type="ECO:0000256" key="1">
    <source>
        <dbReference type="SAM" id="MobiDB-lite"/>
    </source>
</evidence>
<protein>
    <submittedName>
        <fullName evidence="2">Uncharacterized protein</fullName>
    </submittedName>
</protein>
<organism evidence="2">
    <name type="scientific">Acididesulfobacillus acetoxydans</name>
    <dbReference type="NCBI Taxonomy" id="1561005"/>
    <lineage>
        <taxon>Bacteria</taxon>
        <taxon>Bacillati</taxon>
        <taxon>Bacillota</taxon>
        <taxon>Clostridia</taxon>
        <taxon>Eubacteriales</taxon>
        <taxon>Peptococcaceae</taxon>
        <taxon>Acididesulfobacillus</taxon>
    </lineage>
</organism>
<dbReference type="AlphaFoldDB" id="A0A8S0X1H3"/>